<dbReference type="OrthoDB" id="5231604at2759"/>
<dbReference type="AlphaFoldDB" id="A0A2P5IAS3"/>
<accession>A0A2P5IAS3</accession>
<dbReference type="Proteomes" id="UP000094444">
    <property type="component" value="Unassembled WGS sequence"/>
</dbReference>
<dbReference type="EMBL" id="MAVT02000102">
    <property type="protein sequence ID" value="POS79593.1"/>
    <property type="molecule type" value="Genomic_DNA"/>
</dbReference>
<name>A0A2P5IAS3_DIAHE</name>
<feature type="chain" id="PRO_5015144691" description="Secreted protein" evidence="1">
    <location>
        <begin position="22"/>
        <end position="224"/>
    </location>
</feature>
<proteinExistence type="predicted"/>
<keyword evidence="3" id="KW-1185">Reference proteome</keyword>
<gene>
    <name evidence="2" type="ORF">DHEL01_v202016</name>
</gene>
<comment type="caution">
    <text evidence="2">The sequence shown here is derived from an EMBL/GenBank/DDBJ whole genome shotgun (WGS) entry which is preliminary data.</text>
</comment>
<reference evidence="2" key="1">
    <citation type="submission" date="2017-09" db="EMBL/GenBank/DDBJ databases">
        <title>Polyketide synthases of a Diaporthe helianthi virulent isolate.</title>
        <authorList>
            <person name="Baroncelli R."/>
        </authorList>
    </citation>
    <scope>NUCLEOTIDE SEQUENCE [LARGE SCALE GENOMIC DNA]</scope>
    <source>
        <strain evidence="2">7/96</strain>
    </source>
</reference>
<organism evidence="2 3">
    <name type="scientific">Diaporthe helianthi</name>
    <dbReference type="NCBI Taxonomy" id="158607"/>
    <lineage>
        <taxon>Eukaryota</taxon>
        <taxon>Fungi</taxon>
        <taxon>Dikarya</taxon>
        <taxon>Ascomycota</taxon>
        <taxon>Pezizomycotina</taxon>
        <taxon>Sordariomycetes</taxon>
        <taxon>Sordariomycetidae</taxon>
        <taxon>Diaporthales</taxon>
        <taxon>Diaporthaceae</taxon>
        <taxon>Diaporthe</taxon>
    </lineage>
</organism>
<evidence type="ECO:0008006" key="4">
    <source>
        <dbReference type="Google" id="ProtNLM"/>
    </source>
</evidence>
<dbReference type="InParanoid" id="A0A2P5IAS3"/>
<evidence type="ECO:0000313" key="3">
    <source>
        <dbReference type="Proteomes" id="UP000094444"/>
    </source>
</evidence>
<evidence type="ECO:0000313" key="2">
    <source>
        <dbReference type="EMBL" id="POS79593.1"/>
    </source>
</evidence>
<evidence type="ECO:0000256" key="1">
    <source>
        <dbReference type="SAM" id="SignalP"/>
    </source>
</evidence>
<protein>
    <recommendedName>
        <fullName evidence="4">Secreted protein</fullName>
    </recommendedName>
</protein>
<feature type="signal peptide" evidence="1">
    <location>
        <begin position="1"/>
        <end position="21"/>
    </location>
</feature>
<keyword evidence="1" id="KW-0732">Signal</keyword>
<sequence>MHLSLGQALAGLLAAFSTASALSTPPVNNTNVNNTNIIYNNVSIADVSITNVSTTLVTSITSITSTGTSAPLPNPLEKRSPTPSNLACYNQQKGCKNKVVYEEEANKYAADICNGKRFKGVFAKPGWEGTAGWRRNPSWISYNVKVEWKTGCKMPCNGGMKIDSPVPGVSCHDLVHTTWKNCKGNGGRGGKIEIGCLEYHYNTINGDEAGVDHCHDVPFGNYTG</sequence>